<organism evidence="2 3">
    <name type="scientific">Penicillium alfredii</name>
    <dbReference type="NCBI Taxonomy" id="1506179"/>
    <lineage>
        <taxon>Eukaryota</taxon>
        <taxon>Fungi</taxon>
        <taxon>Dikarya</taxon>
        <taxon>Ascomycota</taxon>
        <taxon>Pezizomycotina</taxon>
        <taxon>Eurotiomycetes</taxon>
        <taxon>Eurotiomycetidae</taxon>
        <taxon>Eurotiales</taxon>
        <taxon>Aspergillaceae</taxon>
        <taxon>Penicillium</taxon>
    </lineage>
</organism>
<dbReference type="GeneID" id="81391541"/>
<feature type="chain" id="PRO_5040816770" evidence="1">
    <location>
        <begin position="18"/>
        <end position="80"/>
    </location>
</feature>
<feature type="signal peptide" evidence="1">
    <location>
        <begin position="1"/>
        <end position="17"/>
    </location>
</feature>
<dbReference type="RefSeq" id="XP_056513440.1">
    <property type="nucleotide sequence ID" value="XM_056652373.1"/>
</dbReference>
<keyword evidence="3" id="KW-1185">Reference proteome</keyword>
<evidence type="ECO:0000313" key="3">
    <source>
        <dbReference type="Proteomes" id="UP001141434"/>
    </source>
</evidence>
<reference evidence="2" key="2">
    <citation type="journal article" date="2023" name="IMA Fungus">
        <title>Comparative genomic study of the Penicillium genus elucidates a diverse pangenome and 15 lateral gene transfer events.</title>
        <authorList>
            <person name="Petersen C."/>
            <person name="Sorensen T."/>
            <person name="Nielsen M.R."/>
            <person name="Sondergaard T.E."/>
            <person name="Sorensen J.L."/>
            <person name="Fitzpatrick D.A."/>
            <person name="Frisvad J.C."/>
            <person name="Nielsen K.L."/>
        </authorList>
    </citation>
    <scope>NUCLEOTIDE SEQUENCE</scope>
    <source>
        <strain evidence="2">IBT 34128</strain>
    </source>
</reference>
<dbReference type="EMBL" id="JAPMSZ010000004">
    <property type="protein sequence ID" value="KAJ5104444.1"/>
    <property type="molecule type" value="Genomic_DNA"/>
</dbReference>
<sequence length="80" mass="8624">MRPIAILTLLFAAMAIAAPAVENADNADNEAVVEANANIPDAELVADGLDSEARCSRRYYDCIAVWIPTISICCIKLLCR</sequence>
<proteinExistence type="predicted"/>
<protein>
    <submittedName>
        <fullName evidence="2">Uncharacterized protein</fullName>
    </submittedName>
</protein>
<dbReference type="Proteomes" id="UP001141434">
    <property type="component" value="Unassembled WGS sequence"/>
</dbReference>
<dbReference type="AlphaFoldDB" id="A0A9W9KFD7"/>
<comment type="caution">
    <text evidence="2">The sequence shown here is derived from an EMBL/GenBank/DDBJ whole genome shotgun (WGS) entry which is preliminary data.</text>
</comment>
<reference evidence="2" key="1">
    <citation type="submission" date="2022-11" db="EMBL/GenBank/DDBJ databases">
        <authorList>
            <person name="Petersen C."/>
        </authorList>
    </citation>
    <scope>NUCLEOTIDE SEQUENCE</scope>
    <source>
        <strain evidence="2">IBT 34128</strain>
    </source>
</reference>
<gene>
    <name evidence="2" type="ORF">NUU61_001791</name>
</gene>
<name>A0A9W9KFD7_9EURO</name>
<accession>A0A9W9KFD7</accession>
<evidence type="ECO:0000313" key="2">
    <source>
        <dbReference type="EMBL" id="KAJ5104444.1"/>
    </source>
</evidence>
<evidence type="ECO:0000256" key="1">
    <source>
        <dbReference type="SAM" id="SignalP"/>
    </source>
</evidence>
<keyword evidence="1" id="KW-0732">Signal</keyword>